<organism evidence="9 10">
    <name type="scientific">Cutibacterium granulosum</name>
    <dbReference type="NCBI Taxonomy" id="33011"/>
    <lineage>
        <taxon>Bacteria</taxon>
        <taxon>Bacillati</taxon>
        <taxon>Actinomycetota</taxon>
        <taxon>Actinomycetes</taxon>
        <taxon>Propionibacteriales</taxon>
        <taxon>Propionibacteriaceae</taxon>
        <taxon>Cutibacterium</taxon>
    </lineage>
</organism>
<keyword evidence="3 7" id="KW-0641">Proline biosynthesis</keyword>
<keyword evidence="7" id="KW-0963">Cytoplasm</keyword>
<dbReference type="EC" id="1.2.1.41" evidence="7"/>
<dbReference type="HAMAP" id="MF_00412">
    <property type="entry name" value="ProA"/>
    <property type="match status" value="1"/>
</dbReference>
<dbReference type="NCBIfam" id="TIGR00407">
    <property type="entry name" value="proA"/>
    <property type="match status" value="1"/>
</dbReference>
<dbReference type="FunFam" id="3.40.309.10:FF:000006">
    <property type="entry name" value="Gamma-glutamyl phosphate reductase"/>
    <property type="match status" value="1"/>
</dbReference>
<feature type="domain" description="Aldehyde dehydrogenase" evidence="8">
    <location>
        <begin position="45"/>
        <end position="316"/>
    </location>
</feature>
<dbReference type="InterPro" id="IPR000965">
    <property type="entry name" value="GPR_dom"/>
</dbReference>
<evidence type="ECO:0000256" key="7">
    <source>
        <dbReference type="HAMAP-Rule" id="MF_00412"/>
    </source>
</evidence>
<evidence type="ECO:0000256" key="4">
    <source>
        <dbReference type="ARBA" id="ARBA00022857"/>
    </source>
</evidence>
<dbReference type="Gene3D" id="3.40.605.10">
    <property type="entry name" value="Aldehyde Dehydrogenase, Chain A, domain 1"/>
    <property type="match status" value="1"/>
</dbReference>
<dbReference type="GO" id="GO:0050661">
    <property type="term" value="F:NADP binding"/>
    <property type="evidence" value="ECO:0007669"/>
    <property type="project" value="InterPro"/>
</dbReference>
<evidence type="ECO:0000256" key="2">
    <source>
        <dbReference type="ARBA" id="ARBA00022605"/>
    </source>
</evidence>
<dbReference type="InterPro" id="IPR016161">
    <property type="entry name" value="Ald_DH/histidinol_DH"/>
</dbReference>
<comment type="catalytic activity">
    <reaction evidence="6 7">
        <text>L-glutamate 5-semialdehyde + phosphate + NADP(+) = L-glutamyl 5-phosphate + NADPH + H(+)</text>
        <dbReference type="Rhea" id="RHEA:19541"/>
        <dbReference type="ChEBI" id="CHEBI:15378"/>
        <dbReference type="ChEBI" id="CHEBI:43474"/>
        <dbReference type="ChEBI" id="CHEBI:57783"/>
        <dbReference type="ChEBI" id="CHEBI:58066"/>
        <dbReference type="ChEBI" id="CHEBI:58274"/>
        <dbReference type="ChEBI" id="CHEBI:58349"/>
        <dbReference type="EC" id="1.2.1.41"/>
    </reaction>
</comment>
<accession>A0A239WI18</accession>
<dbReference type="PROSITE" id="PS01223">
    <property type="entry name" value="PROA"/>
    <property type="match status" value="1"/>
</dbReference>
<gene>
    <name evidence="7 9" type="primary">proA</name>
    <name evidence="9" type="ORF">SAMEA4412665_01004</name>
</gene>
<comment type="function">
    <text evidence="7">Catalyzes the NADPH-dependent reduction of L-glutamate 5-phosphate into L-glutamate 5-semialdehyde and phosphate. The product spontaneously undergoes cyclization to form 1-pyrroline-5-carboxylate.</text>
</comment>
<evidence type="ECO:0000259" key="8">
    <source>
        <dbReference type="Pfam" id="PF00171"/>
    </source>
</evidence>
<protein>
    <recommendedName>
        <fullName evidence="7">Gamma-glutamyl phosphate reductase</fullName>
        <shortName evidence="7">GPR</shortName>
        <ecNumber evidence="7">1.2.1.41</ecNumber>
    </recommendedName>
    <alternativeName>
        <fullName evidence="7">Glutamate-5-semialdehyde dehydrogenase</fullName>
    </alternativeName>
    <alternativeName>
        <fullName evidence="7">Glutamyl-gamma-semialdehyde dehydrogenase</fullName>
        <shortName evidence="7">GSA dehydrogenase</shortName>
    </alternativeName>
</protein>
<evidence type="ECO:0000256" key="5">
    <source>
        <dbReference type="ARBA" id="ARBA00023002"/>
    </source>
</evidence>
<comment type="similarity">
    <text evidence="7">Belongs to the gamma-glutamyl phosphate reductase family.</text>
</comment>
<comment type="subcellular location">
    <subcellularLocation>
        <location evidence="7">Cytoplasm</location>
    </subcellularLocation>
</comment>
<dbReference type="CDD" id="cd07079">
    <property type="entry name" value="ALDH_F18-19_ProA-GPR"/>
    <property type="match status" value="1"/>
</dbReference>
<proteinExistence type="inferred from homology"/>
<dbReference type="GO" id="GO:0004350">
    <property type="term" value="F:glutamate-5-semialdehyde dehydrogenase activity"/>
    <property type="evidence" value="ECO:0007669"/>
    <property type="project" value="UniProtKB-UniRule"/>
</dbReference>
<dbReference type="InterPro" id="IPR020593">
    <property type="entry name" value="G-glutamylP_reductase_CS"/>
</dbReference>
<dbReference type="PANTHER" id="PTHR11063">
    <property type="entry name" value="GLUTAMATE SEMIALDEHYDE DEHYDROGENASE"/>
    <property type="match status" value="1"/>
</dbReference>
<reference evidence="9 10" key="1">
    <citation type="submission" date="2017-06" db="EMBL/GenBank/DDBJ databases">
        <authorList>
            <consortium name="Pathogen Informatics"/>
        </authorList>
    </citation>
    <scope>NUCLEOTIDE SEQUENCE [LARGE SCALE GENOMIC DNA]</scope>
    <source>
        <strain evidence="9 10">NCTC11865</strain>
    </source>
</reference>
<name>A0A239WI18_9ACTN</name>
<keyword evidence="4 7" id="KW-0521">NADP</keyword>
<dbReference type="InterPro" id="IPR012134">
    <property type="entry name" value="Glu-5-SA_DH"/>
</dbReference>
<dbReference type="eggNOG" id="COG0014">
    <property type="taxonomic scope" value="Bacteria"/>
</dbReference>
<evidence type="ECO:0000256" key="6">
    <source>
        <dbReference type="ARBA" id="ARBA00049024"/>
    </source>
</evidence>
<dbReference type="Proteomes" id="UP000215332">
    <property type="component" value="Chromosome 1"/>
</dbReference>
<dbReference type="PIRSF" id="PIRSF000151">
    <property type="entry name" value="GPR"/>
    <property type="match status" value="1"/>
</dbReference>
<sequence length="452" mass="48242">MPWGQRHGGRWRLVLLRHLLSWWTNCRFELIWLYHQVMTTAFVSQAQAAKAVCPQLRRADRATKDAALRAMAEQVRTDSATILTANETDVSRGRTAGMSQAMLDRLTLTPQRVEAMACGLEDLARLADPVGEVVRGWTTPQGVHIEQVRVPIGVIGIIYEARPNVTTDAAGICLKSGNVALLRGSSSALDSNRAIVAALRAGLTRAGMPADLVSLVEGGHEVTGEMMQARGLVDLLIPRGGKGLIQRVVTGSAVPVIETGLGNCHLVIDADADLDMALRIARNAKVQRPSVCNAIETVLIHADIAPQAIAALTDQMVADGVTLHGDPRAVALDNRIVPATAEEYEAEYLSLDLAVKVVDNLDEAIAHIAQYGTGHSETIVTNSVVAAQEFTAMVDAAAVLVNASSRFVDGGQFGFGAEIGISTQKMHARGPMGLPEMTTTSYRVVGTGQIRS</sequence>
<dbReference type="InterPro" id="IPR016162">
    <property type="entry name" value="Ald_DH_N"/>
</dbReference>
<dbReference type="KEGG" id="cgrn:4412665_01004"/>
<dbReference type="AlphaFoldDB" id="A0A239WI18"/>
<dbReference type="SUPFAM" id="SSF53720">
    <property type="entry name" value="ALDH-like"/>
    <property type="match status" value="1"/>
</dbReference>
<keyword evidence="5 7" id="KW-0560">Oxidoreductase</keyword>
<dbReference type="EMBL" id="LT906441">
    <property type="protein sequence ID" value="SNV33750.1"/>
    <property type="molecule type" value="Genomic_DNA"/>
</dbReference>
<evidence type="ECO:0000256" key="3">
    <source>
        <dbReference type="ARBA" id="ARBA00022650"/>
    </source>
</evidence>
<dbReference type="GO" id="GO:0055129">
    <property type="term" value="P:L-proline biosynthetic process"/>
    <property type="evidence" value="ECO:0007669"/>
    <property type="project" value="UniProtKB-UniRule"/>
</dbReference>
<dbReference type="Gene3D" id="3.40.309.10">
    <property type="entry name" value="Aldehyde Dehydrogenase, Chain A, domain 2"/>
    <property type="match status" value="1"/>
</dbReference>
<keyword evidence="2 7" id="KW-0028">Amino-acid biosynthesis</keyword>
<evidence type="ECO:0000313" key="9">
    <source>
        <dbReference type="EMBL" id="SNV33750.1"/>
    </source>
</evidence>
<dbReference type="GO" id="GO:0005737">
    <property type="term" value="C:cytoplasm"/>
    <property type="evidence" value="ECO:0007669"/>
    <property type="project" value="UniProtKB-SubCell"/>
</dbReference>
<comment type="pathway">
    <text evidence="1 7">Amino-acid biosynthesis; L-proline biosynthesis; L-glutamate 5-semialdehyde from L-glutamate: step 2/2.</text>
</comment>
<dbReference type="PANTHER" id="PTHR11063:SF8">
    <property type="entry name" value="DELTA-1-PYRROLINE-5-CARBOXYLATE SYNTHASE"/>
    <property type="match status" value="1"/>
</dbReference>
<evidence type="ECO:0000256" key="1">
    <source>
        <dbReference type="ARBA" id="ARBA00004985"/>
    </source>
</evidence>
<dbReference type="InterPro" id="IPR016163">
    <property type="entry name" value="Ald_DH_C"/>
</dbReference>
<dbReference type="Pfam" id="PF00171">
    <property type="entry name" value="Aldedh"/>
    <property type="match status" value="1"/>
</dbReference>
<evidence type="ECO:0000313" key="10">
    <source>
        <dbReference type="Proteomes" id="UP000215332"/>
    </source>
</evidence>
<dbReference type="UniPathway" id="UPA00098">
    <property type="reaction ID" value="UER00360"/>
</dbReference>
<dbReference type="InterPro" id="IPR015590">
    <property type="entry name" value="Aldehyde_DH_dom"/>
</dbReference>
<dbReference type="NCBIfam" id="NF001221">
    <property type="entry name" value="PRK00197.1"/>
    <property type="match status" value="1"/>
</dbReference>